<evidence type="ECO:0000259" key="1">
    <source>
        <dbReference type="Pfam" id="PF01636"/>
    </source>
</evidence>
<name>A0A4R0II05_9ACTN</name>
<dbReference type="Gene3D" id="1.20.58.840">
    <property type="match status" value="1"/>
</dbReference>
<accession>A0A4R0II05</accession>
<feature type="domain" description="Aminoglycoside phosphotransferase" evidence="1">
    <location>
        <begin position="27"/>
        <end position="247"/>
    </location>
</feature>
<reference evidence="2 3" key="1">
    <citation type="submission" date="2019-02" db="EMBL/GenBank/DDBJ databases">
        <title>Kribbella capetownensis sp. nov. and Kribbella speibonae sp. nov., isolated from soil.</title>
        <authorList>
            <person name="Curtis S.M."/>
            <person name="Norton I."/>
            <person name="Everest G.J."/>
            <person name="Meyers P.R."/>
        </authorList>
    </citation>
    <scope>NUCLEOTIDE SEQUENCE [LARGE SCALE GENOMIC DNA]</scope>
    <source>
        <strain evidence="2 3">YM55</strain>
    </source>
</reference>
<proteinExistence type="predicted"/>
<gene>
    <name evidence="2" type="ORF">E0H92_36750</name>
</gene>
<dbReference type="EMBL" id="SJKC01000007">
    <property type="protein sequence ID" value="TCC30678.1"/>
    <property type="molecule type" value="Genomic_DNA"/>
</dbReference>
<comment type="caution">
    <text evidence="2">The sequence shown here is derived from an EMBL/GenBank/DDBJ whole genome shotgun (WGS) entry which is preliminary data.</text>
</comment>
<evidence type="ECO:0000313" key="3">
    <source>
        <dbReference type="Proteomes" id="UP000294225"/>
    </source>
</evidence>
<organism evidence="2 3">
    <name type="scientific">Kribbella speibonae</name>
    <dbReference type="NCBI Taxonomy" id="1572660"/>
    <lineage>
        <taxon>Bacteria</taxon>
        <taxon>Bacillati</taxon>
        <taxon>Actinomycetota</taxon>
        <taxon>Actinomycetes</taxon>
        <taxon>Propionibacteriales</taxon>
        <taxon>Kribbellaceae</taxon>
        <taxon>Kribbella</taxon>
    </lineage>
</organism>
<dbReference type="GO" id="GO:0016740">
    <property type="term" value="F:transferase activity"/>
    <property type="evidence" value="ECO:0007669"/>
    <property type="project" value="UniProtKB-KW"/>
</dbReference>
<evidence type="ECO:0000313" key="2">
    <source>
        <dbReference type="EMBL" id="TCC30678.1"/>
    </source>
</evidence>
<dbReference type="SUPFAM" id="SSF56112">
    <property type="entry name" value="Protein kinase-like (PK-like)"/>
    <property type="match status" value="1"/>
</dbReference>
<protein>
    <submittedName>
        <fullName evidence="2">Phosphotransferase</fullName>
    </submittedName>
</protein>
<dbReference type="InterPro" id="IPR002575">
    <property type="entry name" value="Aminoglycoside_PTrfase"/>
</dbReference>
<dbReference type="Gene3D" id="1.10.510.10">
    <property type="entry name" value="Transferase(Phosphotransferase) domain 1"/>
    <property type="match status" value="1"/>
</dbReference>
<sequence length="315" mass="35328">MLRERWGIAGQDLNYVPLGAGSHHWSLSADSGQKWFVTVDDLGADPTERDARYSRLRRAFEAAVLLRREADLGFVLCPAPDCTGQIVHRLGDRFAISVRLMLEGRAGAFGPYRAAEAAPVIDMLRRLHRATSTVATVADADDLALPGEDRLRCHLAESGERWRDGPLSDPARAMLTSCAEQVDRLLISRAQLVEQVGDLPFVVTHGEPHPGNVLQGLERLWLLDWDTCLLAPLERDLWMVGDGGFEAYRRYEAAGGYRISQPALKFYRLSWSLKNISVSLTALRRPHSRTAEASRSWNVLKHYLHGLESFSAFWR</sequence>
<dbReference type="InterPro" id="IPR011009">
    <property type="entry name" value="Kinase-like_dom_sf"/>
</dbReference>
<dbReference type="Proteomes" id="UP000294225">
    <property type="component" value="Unassembled WGS sequence"/>
</dbReference>
<dbReference type="AlphaFoldDB" id="A0A4R0II05"/>
<keyword evidence="2" id="KW-0808">Transferase</keyword>
<dbReference type="Pfam" id="PF01636">
    <property type="entry name" value="APH"/>
    <property type="match status" value="1"/>
</dbReference>